<keyword evidence="11" id="KW-0966">Cell projection</keyword>
<dbReference type="InterPro" id="IPR053927">
    <property type="entry name" value="FlgK_helical"/>
</dbReference>
<evidence type="ECO:0000256" key="3">
    <source>
        <dbReference type="ARBA" id="ARBA00009677"/>
    </source>
</evidence>
<dbReference type="GO" id="GO:0044780">
    <property type="term" value="P:bacterial-type flagellum assembly"/>
    <property type="evidence" value="ECO:0007669"/>
    <property type="project" value="InterPro"/>
</dbReference>
<name>A0A6N9PY40_9BACL</name>
<dbReference type="EMBL" id="SIJB01000005">
    <property type="protein sequence ID" value="NBI27732.1"/>
    <property type="molecule type" value="Genomic_DNA"/>
</dbReference>
<organism evidence="11 12">
    <name type="scientific">Chengkuizengella marina</name>
    <dbReference type="NCBI Taxonomy" id="2507566"/>
    <lineage>
        <taxon>Bacteria</taxon>
        <taxon>Bacillati</taxon>
        <taxon>Bacillota</taxon>
        <taxon>Bacilli</taxon>
        <taxon>Bacillales</taxon>
        <taxon>Paenibacillaceae</taxon>
        <taxon>Chengkuizengella</taxon>
    </lineage>
</organism>
<evidence type="ECO:0000256" key="7">
    <source>
        <dbReference type="RuleBase" id="RU362065"/>
    </source>
</evidence>
<keyword evidence="11" id="KW-0969">Cilium</keyword>
<feature type="domain" description="Flagellar basal body rod protein N-terminal" evidence="8">
    <location>
        <begin position="9"/>
        <end position="38"/>
    </location>
</feature>
<gene>
    <name evidence="7 11" type="primary">flgK</name>
    <name evidence="11" type="ORF">ERL59_01995</name>
</gene>
<dbReference type="PRINTS" id="PR01005">
    <property type="entry name" value="FLGHOOKAP1"/>
</dbReference>
<keyword evidence="12" id="KW-1185">Reference proteome</keyword>
<evidence type="ECO:0000256" key="2">
    <source>
        <dbReference type="ARBA" id="ARBA00004613"/>
    </source>
</evidence>
<keyword evidence="5 7" id="KW-0964">Secreted</keyword>
<keyword evidence="11" id="KW-0282">Flagellum</keyword>
<dbReference type="InterPro" id="IPR001444">
    <property type="entry name" value="Flag_bb_rod_N"/>
</dbReference>
<proteinExistence type="inferred from homology"/>
<dbReference type="GO" id="GO:0009424">
    <property type="term" value="C:bacterial-type flagellum hook"/>
    <property type="evidence" value="ECO:0007669"/>
    <property type="project" value="UniProtKB-UniRule"/>
</dbReference>
<dbReference type="GO" id="GO:0005576">
    <property type="term" value="C:extracellular region"/>
    <property type="evidence" value="ECO:0007669"/>
    <property type="project" value="UniProtKB-SubCell"/>
</dbReference>
<dbReference type="SUPFAM" id="SSF64518">
    <property type="entry name" value="Phase 1 flagellin"/>
    <property type="match status" value="1"/>
</dbReference>
<evidence type="ECO:0000256" key="6">
    <source>
        <dbReference type="ARBA" id="ARBA00023143"/>
    </source>
</evidence>
<dbReference type="AlphaFoldDB" id="A0A6N9PY40"/>
<dbReference type="Proteomes" id="UP000448943">
    <property type="component" value="Unassembled WGS sequence"/>
</dbReference>
<dbReference type="GO" id="GO:0005198">
    <property type="term" value="F:structural molecule activity"/>
    <property type="evidence" value="ECO:0007669"/>
    <property type="project" value="UniProtKB-UniRule"/>
</dbReference>
<dbReference type="InterPro" id="IPR002371">
    <property type="entry name" value="FlgK"/>
</dbReference>
<dbReference type="PANTHER" id="PTHR30033">
    <property type="entry name" value="FLAGELLAR HOOK-ASSOCIATED PROTEIN 1"/>
    <property type="match status" value="1"/>
</dbReference>
<evidence type="ECO:0000256" key="4">
    <source>
        <dbReference type="ARBA" id="ARBA00016244"/>
    </source>
</evidence>
<evidence type="ECO:0000259" key="8">
    <source>
        <dbReference type="Pfam" id="PF00460"/>
    </source>
</evidence>
<keyword evidence="6 7" id="KW-0975">Bacterial flagellum</keyword>
<evidence type="ECO:0000259" key="9">
    <source>
        <dbReference type="Pfam" id="PF06429"/>
    </source>
</evidence>
<protein>
    <recommendedName>
        <fullName evidence="4 7">Flagellar hook-associated protein 1</fullName>
        <shortName evidence="7">HAP1</shortName>
    </recommendedName>
</protein>
<dbReference type="Pfam" id="PF00460">
    <property type="entry name" value="Flg_bb_rod"/>
    <property type="match status" value="1"/>
</dbReference>
<accession>A0A6N9PY40</accession>
<evidence type="ECO:0000313" key="11">
    <source>
        <dbReference type="EMBL" id="NBI27732.1"/>
    </source>
</evidence>
<dbReference type="OrthoDB" id="9802553at2"/>
<dbReference type="NCBIfam" id="TIGR02492">
    <property type="entry name" value="flgK_ends"/>
    <property type="match status" value="1"/>
</dbReference>
<comment type="subcellular location">
    <subcellularLocation>
        <location evidence="1 7">Bacterial flagellum</location>
    </subcellularLocation>
    <subcellularLocation>
        <location evidence="2 7">Secreted</location>
    </subcellularLocation>
</comment>
<comment type="similarity">
    <text evidence="3 7">Belongs to the flagella basal body rod proteins family.</text>
</comment>
<dbReference type="PANTHER" id="PTHR30033:SF1">
    <property type="entry name" value="FLAGELLAR HOOK-ASSOCIATED PROTEIN 1"/>
    <property type="match status" value="1"/>
</dbReference>
<comment type="caution">
    <text evidence="11">The sequence shown here is derived from an EMBL/GenBank/DDBJ whole genome shotgun (WGS) entry which is preliminary data.</text>
</comment>
<reference evidence="11 12" key="1">
    <citation type="submission" date="2019-01" db="EMBL/GenBank/DDBJ databases">
        <title>Chengkuizengella sp. nov., isolated from deep-sea sediment of East Pacific Ocean.</title>
        <authorList>
            <person name="Yang J."/>
            <person name="Lai Q."/>
            <person name="Shao Z."/>
        </authorList>
    </citation>
    <scope>NUCLEOTIDE SEQUENCE [LARGE SCALE GENOMIC DNA]</scope>
    <source>
        <strain evidence="11 12">YPA3-1-1</strain>
    </source>
</reference>
<evidence type="ECO:0000256" key="1">
    <source>
        <dbReference type="ARBA" id="ARBA00004365"/>
    </source>
</evidence>
<sequence length="522" mass="57108">MGSTFGGIEIAKRSLTAQQTVMNTIGHNIANANTVGYTRQSVNLVASKPMEAPGLMRSTNPGQIGQGVDFDSINRIRDSFLDDQYRNEQKYLGEWSIKEDTLQKLEAIFNEPSETGLTQVLEKFWNAWQDVSNDPENVTARTALKENALALTDTLNQLDKQLHDFANDLTENMNVKMTEADNMLTQITNLNNEIFRIEGMGDNANDLRDQRDVLVDKLSNIVNIDVSETESGYSITMGSISLVNGINKEFTFDEASLNSSISSGDLNSGELYGMVQSRDEYIAEYAFQIDAMVKALVEGDVEVTLPEGSIIPEGTILNGITYTGTIEDRTLGSDTTVTVKGLNGIHELGYSLEDPPQTGTPFFTLKEGATEWDASSITVNPEIQDNPSKIASSSRVDESGNVIFGNNDISLLIGGMKNIDLSYTSGTAGDPVLSNGTFDEFFRSMIGQLGVQSQEASRQVDNQLVLVQQVEINRLSVSGVSLDEELADMIKFEQAYNASARMMTTIDELLNKLINGTGRVGL</sequence>
<dbReference type="RefSeq" id="WP_160643965.1">
    <property type="nucleotide sequence ID" value="NZ_SIJB01000005.1"/>
</dbReference>
<feature type="domain" description="Flagellar basal-body/hook protein C-terminal" evidence="9">
    <location>
        <begin position="474"/>
        <end position="515"/>
    </location>
</feature>
<evidence type="ECO:0000313" key="12">
    <source>
        <dbReference type="Proteomes" id="UP000448943"/>
    </source>
</evidence>
<dbReference type="Pfam" id="PF06429">
    <property type="entry name" value="Flg_bbr_C"/>
    <property type="match status" value="1"/>
</dbReference>
<dbReference type="InterPro" id="IPR010930">
    <property type="entry name" value="Flg_bb/hook_C_dom"/>
</dbReference>
<evidence type="ECO:0000259" key="10">
    <source>
        <dbReference type="Pfam" id="PF22638"/>
    </source>
</evidence>
<dbReference type="Pfam" id="PF22638">
    <property type="entry name" value="FlgK_D1"/>
    <property type="match status" value="1"/>
</dbReference>
<feature type="domain" description="Flagellar hook-associated protein FlgK helical" evidence="10">
    <location>
        <begin position="102"/>
        <end position="297"/>
    </location>
</feature>
<evidence type="ECO:0000256" key="5">
    <source>
        <dbReference type="ARBA" id="ARBA00022525"/>
    </source>
</evidence>